<dbReference type="GO" id="GO:0043130">
    <property type="term" value="F:ubiquitin binding"/>
    <property type="evidence" value="ECO:0007669"/>
    <property type="project" value="TreeGrafter"/>
</dbReference>
<dbReference type="GO" id="GO:0010992">
    <property type="term" value="P:ubiquitin recycling"/>
    <property type="evidence" value="ECO:0007669"/>
    <property type="project" value="TreeGrafter"/>
</dbReference>
<proteinExistence type="predicted"/>
<reference evidence="4 5" key="1">
    <citation type="journal article" date="2022" name="Hortic Res">
        <title>The genome of Dioscorea zingiberensis sheds light on the biosynthesis, origin and evolution of the medicinally important diosgenin saponins.</title>
        <authorList>
            <person name="Li Y."/>
            <person name="Tan C."/>
            <person name="Li Z."/>
            <person name="Guo J."/>
            <person name="Li S."/>
            <person name="Chen X."/>
            <person name="Wang C."/>
            <person name="Dai X."/>
            <person name="Yang H."/>
            <person name="Song W."/>
            <person name="Hou L."/>
            <person name="Xu J."/>
            <person name="Tong Z."/>
            <person name="Xu A."/>
            <person name="Yuan X."/>
            <person name="Wang W."/>
            <person name="Yang Q."/>
            <person name="Chen L."/>
            <person name="Sun Z."/>
            <person name="Wang K."/>
            <person name="Pan B."/>
            <person name="Chen J."/>
            <person name="Bao Y."/>
            <person name="Liu F."/>
            <person name="Qi X."/>
            <person name="Gang D.R."/>
            <person name="Wen J."/>
            <person name="Li J."/>
        </authorList>
    </citation>
    <scope>NUCLEOTIDE SEQUENCE [LARGE SCALE GENOMIC DNA]</scope>
    <source>
        <strain evidence="4">Dzin_1.0</strain>
    </source>
</reference>
<dbReference type="InterPro" id="IPR001680">
    <property type="entry name" value="WD40_rpt"/>
</dbReference>
<evidence type="ECO:0000313" key="4">
    <source>
        <dbReference type="EMBL" id="KAJ0959877.1"/>
    </source>
</evidence>
<accession>A0A9D5BSJ7</accession>
<gene>
    <name evidence="4" type="ORF">J5N97_000388</name>
</gene>
<dbReference type="Proteomes" id="UP001085076">
    <property type="component" value="Unassembled WGS sequence"/>
</dbReference>
<comment type="caution">
    <text evidence="4">The sequence shown here is derived from an EMBL/GenBank/DDBJ whole genome shotgun (WGS) entry which is preliminary data.</text>
</comment>
<evidence type="ECO:0000256" key="3">
    <source>
        <dbReference type="ARBA" id="ARBA00022737"/>
    </source>
</evidence>
<dbReference type="PANTHER" id="PTHR19849:SF0">
    <property type="entry name" value="PHOSPHOLIPASE A-2-ACTIVATING PROTEIN"/>
    <property type="match status" value="1"/>
</dbReference>
<dbReference type="GO" id="GO:0005737">
    <property type="term" value="C:cytoplasm"/>
    <property type="evidence" value="ECO:0007669"/>
    <property type="project" value="TreeGrafter"/>
</dbReference>
<dbReference type="EMBL" id="JAGGNH010000140">
    <property type="protein sequence ID" value="KAJ0959877.1"/>
    <property type="molecule type" value="Genomic_DNA"/>
</dbReference>
<dbReference type="PANTHER" id="PTHR19849">
    <property type="entry name" value="PHOSPHOLIPASE A-2-ACTIVATING PROTEIN"/>
    <property type="match status" value="1"/>
</dbReference>
<evidence type="ECO:0000256" key="1">
    <source>
        <dbReference type="ARBA" id="ARBA00022490"/>
    </source>
</evidence>
<keyword evidence="1" id="KW-0963">Cytoplasm</keyword>
<protein>
    <submittedName>
        <fullName evidence="4">Uncharacterized protein</fullName>
    </submittedName>
</protein>
<dbReference type="Pfam" id="PF00400">
    <property type="entry name" value="WD40"/>
    <property type="match status" value="2"/>
</dbReference>
<dbReference type="InterPro" id="IPR015943">
    <property type="entry name" value="WD40/YVTN_repeat-like_dom_sf"/>
</dbReference>
<keyword evidence="5" id="KW-1185">Reference proteome</keyword>
<dbReference type="GO" id="GO:0043161">
    <property type="term" value="P:proteasome-mediated ubiquitin-dependent protein catabolic process"/>
    <property type="evidence" value="ECO:0007669"/>
    <property type="project" value="TreeGrafter"/>
</dbReference>
<keyword evidence="2" id="KW-0853">WD repeat</keyword>
<dbReference type="GO" id="GO:0005634">
    <property type="term" value="C:nucleus"/>
    <property type="evidence" value="ECO:0007669"/>
    <property type="project" value="TreeGrafter"/>
</dbReference>
<dbReference type="SMART" id="SM00320">
    <property type="entry name" value="WD40"/>
    <property type="match status" value="2"/>
</dbReference>
<dbReference type="Gene3D" id="2.130.10.10">
    <property type="entry name" value="YVTN repeat-like/Quinoprotein amine dehydrogenase"/>
    <property type="match status" value="1"/>
</dbReference>
<evidence type="ECO:0000313" key="5">
    <source>
        <dbReference type="Proteomes" id="UP001085076"/>
    </source>
</evidence>
<dbReference type="AlphaFoldDB" id="A0A9D5BSJ7"/>
<evidence type="ECO:0000256" key="2">
    <source>
        <dbReference type="ARBA" id="ARBA00022574"/>
    </source>
</evidence>
<keyword evidence="3" id="KW-0677">Repeat</keyword>
<name>A0A9D5BSJ7_9LILI</name>
<dbReference type="SUPFAM" id="SSF50978">
    <property type="entry name" value="WD40 repeat-like"/>
    <property type="match status" value="1"/>
</dbReference>
<organism evidence="4 5">
    <name type="scientific">Dioscorea zingiberensis</name>
    <dbReference type="NCBI Taxonomy" id="325984"/>
    <lineage>
        <taxon>Eukaryota</taxon>
        <taxon>Viridiplantae</taxon>
        <taxon>Streptophyta</taxon>
        <taxon>Embryophyta</taxon>
        <taxon>Tracheophyta</taxon>
        <taxon>Spermatophyta</taxon>
        <taxon>Magnoliopsida</taxon>
        <taxon>Liliopsida</taxon>
        <taxon>Dioscoreales</taxon>
        <taxon>Dioscoreaceae</taxon>
        <taxon>Dioscorea</taxon>
    </lineage>
</organism>
<dbReference type="OrthoDB" id="10265988at2759"/>
<sequence>MAPSNSTIPTPPASPRFVLRDVREALQKPGVRAGRFVLLQDVREASSSTPESGPASLDMVRSLAMMSGLGVLLLQNDRSIRLWDLSGEVLMEMVGHTSIVYSVDSHVSGLIISRSEDCFAKIWKDGVGVCVQTIEHPGCVWDAKFLENGDIVTACSDGVVRIWTINRDKIADDLELQSYFSLLTKQKISRYGPSPVTPMLSNS</sequence>
<dbReference type="InterPro" id="IPR036322">
    <property type="entry name" value="WD40_repeat_dom_sf"/>
</dbReference>